<keyword evidence="1" id="KW-0472">Membrane</keyword>
<dbReference type="EMBL" id="BMYU01000005">
    <property type="protein sequence ID" value="GGX44460.1"/>
    <property type="molecule type" value="Genomic_DNA"/>
</dbReference>
<dbReference type="PANTHER" id="PTHR42941">
    <property type="entry name" value="SLL1037 PROTEIN"/>
    <property type="match status" value="1"/>
</dbReference>
<evidence type="ECO:0000256" key="1">
    <source>
        <dbReference type="SAM" id="Phobius"/>
    </source>
</evidence>
<dbReference type="RefSeq" id="WP_189357407.1">
    <property type="nucleotide sequence ID" value="NZ_BMYU01000005.1"/>
</dbReference>
<dbReference type="Proteomes" id="UP000653343">
    <property type="component" value="Unassembled WGS sequence"/>
</dbReference>
<dbReference type="PANTHER" id="PTHR42941:SF1">
    <property type="entry name" value="SLL1037 PROTEIN"/>
    <property type="match status" value="1"/>
</dbReference>
<protein>
    <submittedName>
        <fullName evidence="2">C4-dicarboxylate ABC transporter substrate-binding protein</fullName>
    </submittedName>
</protein>
<dbReference type="SUPFAM" id="SSF53850">
    <property type="entry name" value="Periplasmic binding protein-like II"/>
    <property type="match status" value="1"/>
</dbReference>
<keyword evidence="3" id="KW-1185">Reference proteome</keyword>
<dbReference type="InterPro" id="IPR011852">
    <property type="entry name" value="TRAP_TAXI"/>
</dbReference>
<comment type="caution">
    <text evidence="2">The sequence shown here is derived from an EMBL/GenBank/DDBJ whole genome shotgun (WGS) entry which is preliminary data.</text>
</comment>
<proteinExistence type="predicted"/>
<name>A0ABQ2XZJ9_9BURK</name>
<keyword evidence="1" id="KW-0812">Transmembrane</keyword>
<reference evidence="3" key="1">
    <citation type="journal article" date="2019" name="Int. J. Syst. Evol. Microbiol.">
        <title>The Global Catalogue of Microorganisms (GCM) 10K type strain sequencing project: providing services to taxonomists for standard genome sequencing and annotation.</title>
        <authorList>
            <consortium name="The Broad Institute Genomics Platform"/>
            <consortium name="The Broad Institute Genome Sequencing Center for Infectious Disease"/>
            <person name="Wu L."/>
            <person name="Ma J."/>
        </authorList>
    </citation>
    <scope>NUCLEOTIDE SEQUENCE [LARGE SCALE GENOMIC DNA]</scope>
    <source>
        <strain evidence="3">KCTC 23917</strain>
    </source>
</reference>
<accession>A0ABQ2XZJ9</accession>
<gene>
    <name evidence="2" type="ORF">GCM10010946_23780</name>
</gene>
<dbReference type="Pfam" id="PF16868">
    <property type="entry name" value="NMT1_3"/>
    <property type="match status" value="1"/>
</dbReference>
<feature type="transmembrane region" description="Helical" evidence="1">
    <location>
        <begin position="338"/>
        <end position="362"/>
    </location>
</feature>
<evidence type="ECO:0000313" key="3">
    <source>
        <dbReference type="Proteomes" id="UP000653343"/>
    </source>
</evidence>
<sequence length="451" mass="50981">MQKLKFTLFSLRDFLVAFGPVLALFCGLVYLGYRLADPAPSRLVDMTSGVQGSTYERFARAYSSELAKSGVTLRNANSEGSQQNFERIRDPDSVYEVGFVRSGSTDPEQATEQGLISLGALFYEPIWIFYRSKTDWRSLTQLKGKRINLGARGSGIQRIFTELLQLNHLQEADVSIQRLPDQQALASFLRGETDVLVFCTGSDSEIVQQLLQNRDVRLFDFEQAEAYTRRLAYLSAVTLPRGIIDIGADLPARDYHLLATTVTLVAHESLHPALVSLMLQAARSIHSKADWFSKRNEFPSERFTEIPVSEHAVKFYEHGTPVLQRYLPFWVANFIERMWFVLVAAGALILPLSKIIPPVYVWRIRSRIYRWYGQLREIELSLEQEGLGWQQGTQRLDALENSVNQIVVPLAYAEELYGLRGHIQLVRSRLAAAAARDRQSPPAENGSCADC</sequence>
<evidence type="ECO:0000313" key="2">
    <source>
        <dbReference type="EMBL" id="GGX44460.1"/>
    </source>
</evidence>
<feature type="transmembrane region" description="Helical" evidence="1">
    <location>
        <begin position="12"/>
        <end position="33"/>
    </location>
</feature>
<organism evidence="2 3">
    <name type="scientific">Undibacterium squillarum</name>
    <dbReference type="NCBI Taxonomy" id="1131567"/>
    <lineage>
        <taxon>Bacteria</taxon>
        <taxon>Pseudomonadati</taxon>
        <taxon>Pseudomonadota</taxon>
        <taxon>Betaproteobacteria</taxon>
        <taxon>Burkholderiales</taxon>
        <taxon>Oxalobacteraceae</taxon>
        <taxon>Undibacterium</taxon>
    </lineage>
</organism>
<dbReference type="Gene3D" id="3.40.190.10">
    <property type="entry name" value="Periplasmic binding protein-like II"/>
    <property type="match status" value="2"/>
</dbReference>
<keyword evidence="1" id="KW-1133">Transmembrane helix</keyword>